<evidence type="ECO:0000313" key="2">
    <source>
        <dbReference type="Proteomes" id="UP000275401"/>
    </source>
</evidence>
<dbReference type="EMBL" id="RIBZ01000243">
    <property type="protein sequence ID" value="RNG23104.1"/>
    <property type="molecule type" value="Genomic_DNA"/>
</dbReference>
<organism evidence="1 2">
    <name type="scientific">Streptomyces botrytidirepellens</name>
    <dbReference type="NCBI Taxonomy" id="2486417"/>
    <lineage>
        <taxon>Bacteria</taxon>
        <taxon>Bacillati</taxon>
        <taxon>Actinomycetota</taxon>
        <taxon>Actinomycetes</taxon>
        <taxon>Kitasatosporales</taxon>
        <taxon>Streptomycetaceae</taxon>
        <taxon>Streptomyces</taxon>
    </lineage>
</organism>
<keyword evidence="2" id="KW-1185">Reference proteome</keyword>
<dbReference type="Proteomes" id="UP000275401">
    <property type="component" value="Unassembled WGS sequence"/>
</dbReference>
<gene>
    <name evidence="1" type="ORF">EEJ42_19010</name>
</gene>
<reference evidence="1 2" key="1">
    <citation type="submission" date="2018-11" db="EMBL/GenBank/DDBJ databases">
        <title>The Potential of Streptomyces as Biocontrol Agents against the Tomato grey mould, Botrytis cinerea (Gray mold) Frontiers in Microbiology.</title>
        <authorList>
            <person name="Li D."/>
        </authorList>
    </citation>
    <scope>NUCLEOTIDE SEQUENCE [LARGE SCALE GENOMIC DNA]</scope>
    <source>
        <strain evidence="1 2">NEAU-LD23</strain>
    </source>
</reference>
<protein>
    <submittedName>
        <fullName evidence="1">Uncharacterized protein</fullName>
    </submittedName>
</protein>
<evidence type="ECO:0000313" key="1">
    <source>
        <dbReference type="EMBL" id="RNG23104.1"/>
    </source>
</evidence>
<dbReference type="RefSeq" id="WP_123101110.1">
    <property type="nucleotide sequence ID" value="NZ_RIBZ01000243.1"/>
</dbReference>
<comment type="caution">
    <text evidence="1">The sequence shown here is derived from an EMBL/GenBank/DDBJ whole genome shotgun (WGS) entry which is preliminary data.</text>
</comment>
<name>A0A3M8VZ91_9ACTN</name>
<accession>A0A3M8VZ91</accession>
<dbReference type="AlphaFoldDB" id="A0A3M8VZ91"/>
<sequence>MRVYPYPRLTGAVTVRVTAVRLRGPGDAREQLDAKGSSVVERVVALGMAERSDWQSARLALTATVPAREIEKRGHWSDVAVVAVLTEGATNVRTAARLVPGPESGKEWTGEIELDRDDHLDRASLAVHVVATVGGIEGRVIASTDQDQEWMIDVTADEPLRDRELDVNTVSFARGGERLRSFQGAPWVLDTAGRMPTVRLNSDFEGLVALVESQGSKVKSILREMLLAQMSSDVWTAVFHTAIGDLEIEDDGTPLFPPDWRGAVLREMLPDVVPGESEENALREVHSRRTGEGSWTDLQARIQYAAARRAEVAQTLAGAVRDIERLDQETHA</sequence>
<proteinExistence type="predicted"/>